<evidence type="ECO:0000313" key="2">
    <source>
        <dbReference type="Proteomes" id="UP000614460"/>
    </source>
</evidence>
<evidence type="ECO:0000313" key="1">
    <source>
        <dbReference type="EMBL" id="GGE28277.1"/>
    </source>
</evidence>
<protein>
    <submittedName>
        <fullName evidence="1">Uncharacterized protein</fullName>
    </submittedName>
</protein>
<name>A0A8H9G386_9SPHI</name>
<accession>A0A8H9G386</accession>
<comment type="caution">
    <text evidence="1">The sequence shown here is derived from an EMBL/GenBank/DDBJ whole genome shotgun (WGS) entry which is preliminary data.</text>
</comment>
<organism evidence="1 2">
    <name type="scientific">Sphingobacterium cellulitidis</name>
    <dbReference type="NCBI Taxonomy" id="1768011"/>
    <lineage>
        <taxon>Bacteria</taxon>
        <taxon>Pseudomonadati</taxon>
        <taxon>Bacteroidota</taxon>
        <taxon>Sphingobacteriia</taxon>
        <taxon>Sphingobacteriales</taxon>
        <taxon>Sphingobacteriaceae</taxon>
        <taxon>Sphingobacterium</taxon>
    </lineage>
</organism>
<dbReference type="Proteomes" id="UP000614460">
    <property type="component" value="Unassembled WGS sequence"/>
</dbReference>
<sequence length="181" mass="19392">MACKSLTKYTKNCKKVQGGTSELYLIAYSDLTNVEGTLKKYSVDEVSNMVDTISTSSTKKFVKVGTVNNSLAVSEDYSSNIENNSFEINSTITFNISDISAESRLFVQDLADADEVCAIVKLRSGRYVAVGLDGYLSLSAVAGASGVNRGDFNGYSITLSGQEESFSKLVDPTIIASIVEA</sequence>
<keyword evidence="2" id="KW-1185">Reference proteome</keyword>
<dbReference type="AlphaFoldDB" id="A0A8H9G386"/>
<proteinExistence type="predicted"/>
<dbReference type="RefSeq" id="WP_182498258.1">
    <property type="nucleotide sequence ID" value="NZ_BMKM01000008.1"/>
</dbReference>
<dbReference type="EMBL" id="BMKM01000008">
    <property type="protein sequence ID" value="GGE28277.1"/>
    <property type="molecule type" value="Genomic_DNA"/>
</dbReference>
<gene>
    <name evidence="1" type="ORF">GCM10011516_27440</name>
</gene>
<reference evidence="1" key="2">
    <citation type="submission" date="2020-09" db="EMBL/GenBank/DDBJ databases">
        <authorList>
            <person name="Sun Q."/>
            <person name="Zhou Y."/>
        </authorList>
    </citation>
    <scope>NUCLEOTIDE SEQUENCE</scope>
    <source>
        <strain evidence="1">CGMCC 1.15966</strain>
    </source>
</reference>
<reference evidence="1" key="1">
    <citation type="journal article" date="2014" name="Int. J. Syst. Evol. Microbiol.">
        <title>Complete genome sequence of Corynebacterium casei LMG S-19264T (=DSM 44701T), isolated from a smear-ripened cheese.</title>
        <authorList>
            <consortium name="US DOE Joint Genome Institute (JGI-PGF)"/>
            <person name="Walter F."/>
            <person name="Albersmeier A."/>
            <person name="Kalinowski J."/>
            <person name="Ruckert C."/>
        </authorList>
    </citation>
    <scope>NUCLEOTIDE SEQUENCE</scope>
    <source>
        <strain evidence="1">CGMCC 1.15966</strain>
    </source>
</reference>